<feature type="transmembrane region" description="Helical" evidence="14">
    <location>
        <begin position="667"/>
        <end position="686"/>
    </location>
</feature>
<feature type="transmembrane region" description="Helical" evidence="14">
    <location>
        <begin position="636"/>
        <end position="655"/>
    </location>
</feature>
<dbReference type="EC" id="2.4.1.109" evidence="4"/>
<dbReference type="InterPro" id="IPR032421">
    <property type="entry name" value="PMT_4TMC"/>
</dbReference>
<dbReference type="SMART" id="SM00472">
    <property type="entry name" value="MIR"/>
    <property type="match status" value="3"/>
</dbReference>
<comment type="catalytic activity">
    <reaction evidence="13">
        <text>a di-trans,poly-cis-dolichyl beta-D-mannosyl phosphate + L-seryl-[protein] = 3-O-(alpha-D-mannosyl)-L-seryl-[protein] + a di-trans,poly-cis-dolichyl phosphate + H(+)</text>
        <dbReference type="Rhea" id="RHEA:17377"/>
        <dbReference type="Rhea" id="RHEA-COMP:9863"/>
        <dbReference type="Rhea" id="RHEA-COMP:13546"/>
        <dbReference type="Rhea" id="RHEA-COMP:19498"/>
        <dbReference type="Rhea" id="RHEA-COMP:19501"/>
        <dbReference type="ChEBI" id="CHEBI:15378"/>
        <dbReference type="ChEBI" id="CHEBI:29999"/>
        <dbReference type="ChEBI" id="CHEBI:57683"/>
        <dbReference type="ChEBI" id="CHEBI:58211"/>
        <dbReference type="ChEBI" id="CHEBI:137321"/>
        <dbReference type="EC" id="2.4.1.109"/>
    </reaction>
</comment>
<dbReference type="Pfam" id="PF02815">
    <property type="entry name" value="MIR"/>
    <property type="match status" value="1"/>
</dbReference>
<evidence type="ECO:0000256" key="8">
    <source>
        <dbReference type="ARBA" id="ARBA00022737"/>
    </source>
</evidence>
<keyword evidence="7 14" id="KW-0812">Transmembrane</keyword>
<evidence type="ECO:0000256" key="13">
    <source>
        <dbReference type="ARBA" id="ARBA00045102"/>
    </source>
</evidence>
<dbReference type="InterPro" id="IPR036300">
    <property type="entry name" value="MIR_dom_sf"/>
</dbReference>
<evidence type="ECO:0000256" key="11">
    <source>
        <dbReference type="ARBA" id="ARBA00023136"/>
    </source>
</evidence>
<feature type="transmembrane region" description="Helical" evidence="14">
    <location>
        <begin position="150"/>
        <end position="168"/>
    </location>
</feature>
<feature type="transmembrane region" description="Helical" evidence="14">
    <location>
        <begin position="180"/>
        <end position="198"/>
    </location>
</feature>
<sequence length="716" mass="82162">MEKKAVFTMKMEINLALLGLTLASFVLRMWRLEEPRAVVFDEFHFGKFINLYLHRTFFFDIHPPLGKLLLAGTSYLAGTNASYPFERIGDEYPCDLPIWHLRLLPAVCGSLLVPLVYLVLIEMRYSDWTALSAAGLILFDNALITQSRFILLDTILLFFTFSALLSLLKFRQIVRSFSLSWWLWMLSLGVTMTCAVSVKYSSIFMVSLVCLIVAYDYWQLIGDKSLSLKTLLCHFLARLSLLNILPLLMYLGIFYVHLSVLSKAGPHDNQMTSAFSASLEGGLSLITRGQPLFVVYGSQVTLRHTHNHMCWLHSHPQNYPIMYESGRGSSGQQQVTCYGFKDMNNWWIIKNPGSSFIGVSDPPKQIKNGDIVQLVHGKTGRVLNSHDVAAPVLPHFMEVSGYIDYNISMPEQSLWKVAIVNAETEGETWKAVSSHVRFLHVNTSQYLRVTGQQLPDWGFYQYEMATDRDVHQDDNVWNVEEHQYVAVSENGDAVVHHPQVEPSDETKVLNFWEKFIELQMKMFTKNSEIQLEHRYRSAPLDWPLTQRGIAFWIQKDSNMQIHLLGNPVTWCAATLSIPVFLIILLTLVIRRRRKCQDLGEGDWNRLALTSVVLLGGWALNYLPYFLMERTLFLHHYLPALLCKVMLLAATWEWIYTLLLRSFIQRHVFTALVVVFVSAVLAAWLNLVPFTYGHTALTAEEIVSARWMDTWAFLVQR</sequence>
<evidence type="ECO:0000256" key="4">
    <source>
        <dbReference type="ARBA" id="ARBA00012839"/>
    </source>
</evidence>
<evidence type="ECO:0000256" key="2">
    <source>
        <dbReference type="ARBA" id="ARBA00004922"/>
    </source>
</evidence>
<feature type="transmembrane region" description="Helical" evidence="14">
    <location>
        <begin position="567"/>
        <end position="585"/>
    </location>
</feature>
<keyword evidence="9" id="KW-0256">Endoplasmic reticulum</keyword>
<dbReference type="PANTHER" id="PTHR10050:SF51">
    <property type="entry name" value="PROTEIN O-MANNOSYL-TRANSFERASE 1"/>
    <property type="match status" value="1"/>
</dbReference>
<dbReference type="CTD" id="10585"/>
<proteinExistence type="inferred from homology"/>
<dbReference type="GeneID" id="110986915"/>
<evidence type="ECO:0000259" key="15">
    <source>
        <dbReference type="PROSITE" id="PS50919"/>
    </source>
</evidence>
<feature type="domain" description="MIR" evidence="15">
    <location>
        <begin position="291"/>
        <end position="352"/>
    </location>
</feature>
<dbReference type="UniPathway" id="UPA00378"/>
<dbReference type="InterPro" id="IPR016093">
    <property type="entry name" value="MIR_motif"/>
</dbReference>
<accession>A0A8B7ZIS7</accession>
<dbReference type="Gene3D" id="2.80.10.50">
    <property type="match status" value="1"/>
</dbReference>
<evidence type="ECO:0000256" key="14">
    <source>
        <dbReference type="SAM" id="Phobius"/>
    </source>
</evidence>
<keyword evidence="10 14" id="KW-1133">Transmembrane helix</keyword>
<keyword evidence="5" id="KW-0328">Glycosyltransferase</keyword>
<comment type="catalytic activity">
    <reaction evidence="12">
        <text>a di-trans,poly-cis-dolichyl beta-D-mannosyl phosphate + L-threonyl-[protein] = 3-O-(alpha-D-mannosyl)-L-threonyl-[protein] + a di-trans,poly-cis-dolichyl phosphate + H(+)</text>
        <dbReference type="Rhea" id="RHEA:53396"/>
        <dbReference type="Rhea" id="RHEA-COMP:11060"/>
        <dbReference type="Rhea" id="RHEA-COMP:13547"/>
        <dbReference type="Rhea" id="RHEA-COMP:19498"/>
        <dbReference type="Rhea" id="RHEA-COMP:19501"/>
        <dbReference type="ChEBI" id="CHEBI:15378"/>
        <dbReference type="ChEBI" id="CHEBI:30013"/>
        <dbReference type="ChEBI" id="CHEBI:57683"/>
        <dbReference type="ChEBI" id="CHEBI:58211"/>
        <dbReference type="ChEBI" id="CHEBI:137323"/>
        <dbReference type="EC" id="2.4.1.109"/>
    </reaction>
</comment>
<feature type="transmembrane region" description="Helical" evidence="14">
    <location>
        <begin position="204"/>
        <end position="221"/>
    </location>
</feature>
<comment type="subcellular location">
    <subcellularLocation>
        <location evidence="1">Endoplasmic reticulum membrane</location>
        <topology evidence="1">Multi-pass membrane protein</topology>
    </subcellularLocation>
</comment>
<evidence type="ECO:0000256" key="10">
    <source>
        <dbReference type="ARBA" id="ARBA00022989"/>
    </source>
</evidence>
<evidence type="ECO:0000256" key="5">
    <source>
        <dbReference type="ARBA" id="ARBA00022676"/>
    </source>
</evidence>
<name>A0A8B7ZIS7_ACAPL</name>
<dbReference type="AlphaFoldDB" id="A0A8B7ZIS7"/>
<dbReference type="Proteomes" id="UP000694845">
    <property type="component" value="Unplaced"/>
</dbReference>
<organism evidence="16 17">
    <name type="scientific">Acanthaster planci</name>
    <name type="common">Crown-of-thorns starfish</name>
    <dbReference type="NCBI Taxonomy" id="133434"/>
    <lineage>
        <taxon>Eukaryota</taxon>
        <taxon>Metazoa</taxon>
        <taxon>Echinodermata</taxon>
        <taxon>Eleutherozoa</taxon>
        <taxon>Asterozoa</taxon>
        <taxon>Asteroidea</taxon>
        <taxon>Valvatacea</taxon>
        <taxon>Valvatida</taxon>
        <taxon>Acanthasteridae</taxon>
        <taxon>Acanthaster</taxon>
    </lineage>
</organism>
<keyword evidence="6" id="KW-0808">Transferase</keyword>
<evidence type="ECO:0000313" key="16">
    <source>
        <dbReference type="Proteomes" id="UP000694845"/>
    </source>
</evidence>
<evidence type="ECO:0000256" key="6">
    <source>
        <dbReference type="ARBA" id="ARBA00022679"/>
    </source>
</evidence>
<keyword evidence="16" id="KW-1185">Reference proteome</keyword>
<dbReference type="SUPFAM" id="SSF82109">
    <property type="entry name" value="MIR domain"/>
    <property type="match status" value="1"/>
</dbReference>
<dbReference type="RefSeq" id="XP_022104922.1">
    <property type="nucleotide sequence ID" value="XM_022249230.1"/>
</dbReference>
<keyword evidence="11 14" id="KW-0472">Membrane</keyword>
<comment type="pathway">
    <text evidence="2">Protein modification; protein glycosylation.</text>
</comment>
<dbReference type="CDD" id="cd23281">
    <property type="entry name" value="beta-trefoil_MIR_POMT1"/>
    <property type="match status" value="1"/>
</dbReference>
<evidence type="ECO:0000256" key="1">
    <source>
        <dbReference type="ARBA" id="ARBA00004477"/>
    </source>
</evidence>
<dbReference type="FunFam" id="2.80.10.50:FF:000012">
    <property type="entry name" value="Protein O-mannosyl-transferase 1"/>
    <property type="match status" value="1"/>
</dbReference>
<feature type="domain" description="MIR" evidence="15">
    <location>
        <begin position="426"/>
        <end position="482"/>
    </location>
</feature>
<reference evidence="17" key="1">
    <citation type="submission" date="2025-08" db="UniProtKB">
        <authorList>
            <consortium name="RefSeq"/>
        </authorList>
    </citation>
    <scope>IDENTIFICATION</scope>
</reference>
<dbReference type="InterPro" id="IPR027005">
    <property type="entry name" value="PMT-like"/>
</dbReference>
<keyword evidence="8" id="KW-0677">Repeat</keyword>
<evidence type="ECO:0000313" key="17">
    <source>
        <dbReference type="RefSeq" id="XP_022104922.1"/>
    </source>
</evidence>
<comment type="similarity">
    <text evidence="3">Belongs to the glycosyltransferase 39 family.</text>
</comment>
<dbReference type="InterPro" id="IPR003342">
    <property type="entry name" value="ArnT-like_N"/>
</dbReference>
<dbReference type="GO" id="GO:0004169">
    <property type="term" value="F:dolichyl-phosphate-mannose-protein mannosyltransferase activity"/>
    <property type="evidence" value="ECO:0007669"/>
    <property type="project" value="UniProtKB-EC"/>
</dbReference>
<feature type="transmembrane region" description="Helical" evidence="14">
    <location>
        <begin position="103"/>
        <end position="121"/>
    </location>
</feature>
<dbReference type="PANTHER" id="PTHR10050">
    <property type="entry name" value="DOLICHYL-PHOSPHATE-MANNOSE--PROTEIN MANNOSYLTRANSFERASE"/>
    <property type="match status" value="1"/>
</dbReference>
<feature type="domain" description="MIR" evidence="15">
    <location>
        <begin position="363"/>
        <end position="420"/>
    </location>
</feature>
<dbReference type="GO" id="GO:0005789">
    <property type="term" value="C:endoplasmic reticulum membrane"/>
    <property type="evidence" value="ECO:0007669"/>
    <property type="project" value="UniProtKB-SubCell"/>
</dbReference>
<gene>
    <name evidence="17" type="primary">LOC110986915</name>
</gene>
<feature type="transmembrane region" description="Helical" evidence="14">
    <location>
        <begin position="241"/>
        <end position="261"/>
    </location>
</feature>
<evidence type="ECO:0000256" key="7">
    <source>
        <dbReference type="ARBA" id="ARBA00022692"/>
    </source>
</evidence>
<dbReference type="OrthoDB" id="292747at2759"/>
<protein>
    <recommendedName>
        <fullName evidence="4">dolichyl-phosphate-mannose--protein mannosyltransferase</fullName>
        <ecNumber evidence="4">2.4.1.109</ecNumber>
    </recommendedName>
</protein>
<dbReference type="Pfam" id="PF02366">
    <property type="entry name" value="PMT"/>
    <property type="match status" value="1"/>
</dbReference>
<evidence type="ECO:0000256" key="9">
    <source>
        <dbReference type="ARBA" id="ARBA00022824"/>
    </source>
</evidence>
<evidence type="ECO:0000256" key="3">
    <source>
        <dbReference type="ARBA" id="ARBA00007222"/>
    </source>
</evidence>
<dbReference type="OMA" id="NCHLNAP"/>
<dbReference type="PROSITE" id="PS50919">
    <property type="entry name" value="MIR"/>
    <property type="match status" value="3"/>
</dbReference>
<feature type="transmembrane region" description="Helical" evidence="14">
    <location>
        <begin position="128"/>
        <end position="144"/>
    </location>
</feature>
<feature type="transmembrane region" description="Helical" evidence="14">
    <location>
        <begin position="606"/>
        <end position="624"/>
    </location>
</feature>
<dbReference type="Pfam" id="PF16192">
    <property type="entry name" value="PMT_4TMC"/>
    <property type="match status" value="1"/>
</dbReference>
<evidence type="ECO:0000256" key="12">
    <source>
        <dbReference type="ARBA" id="ARBA00045085"/>
    </source>
</evidence>